<organism evidence="1 2">
    <name type="scientific">Nitrosomonas eutropha (strain DSM 101675 / C91 / Nm57)</name>
    <dbReference type="NCBI Taxonomy" id="335283"/>
    <lineage>
        <taxon>Bacteria</taxon>
        <taxon>Pseudomonadati</taxon>
        <taxon>Pseudomonadota</taxon>
        <taxon>Betaproteobacteria</taxon>
        <taxon>Nitrosomonadales</taxon>
        <taxon>Nitrosomonadaceae</taxon>
        <taxon>Nitrosomonas</taxon>
    </lineage>
</organism>
<dbReference type="Gene3D" id="3.30.950.10">
    <property type="entry name" value="Methyltransferase, Cobalt-precorrin-4 Transmethylase, Domain 2"/>
    <property type="match status" value="1"/>
</dbReference>
<dbReference type="SUPFAM" id="SSF53790">
    <property type="entry name" value="Tetrapyrrole methylase"/>
    <property type="match status" value="1"/>
</dbReference>
<name>Q0AHS6_NITEC</name>
<dbReference type="EMBL" id="CP000450">
    <property type="protein sequence ID" value="ABI59106.1"/>
    <property type="molecule type" value="Genomic_DNA"/>
</dbReference>
<dbReference type="eggNOG" id="COG0313">
    <property type="taxonomic scope" value="Bacteria"/>
</dbReference>
<dbReference type="InterPro" id="IPR008189">
    <property type="entry name" value="rRNA_ssu_MeTfrase_I"/>
</dbReference>
<accession>Q0AHS6</accession>
<dbReference type="Proteomes" id="UP000001966">
    <property type="component" value="Chromosome"/>
</dbReference>
<dbReference type="GO" id="GO:0008168">
    <property type="term" value="F:methyltransferase activity"/>
    <property type="evidence" value="ECO:0007669"/>
    <property type="project" value="UniProtKB-KW"/>
</dbReference>
<evidence type="ECO:0000313" key="1">
    <source>
        <dbReference type="EMBL" id="ABI59106.1"/>
    </source>
</evidence>
<dbReference type="PANTHER" id="PTHR46111:SF2">
    <property type="entry name" value="SAM-DEPENDENT METHYLTRANSFERASE"/>
    <property type="match status" value="1"/>
</dbReference>
<evidence type="ECO:0000313" key="2">
    <source>
        <dbReference type="Proteomes" id="UP000001966"/>
    </source>
</evidence>
<dbReference type="CDD" id="cd11649">
    <property type="entry name" value="RsmI_like"/>
    <property type="match status" value="1"/>
</dbReference>
<proteinExistence type="predicted"/>
<dbReference type="OrthoDB" id="7061662at2"/>
<reference evidence="1 2" key="1">
    <citation type="journal article" date="2007" name="Environ. Microbiol.">
        <title>Whole-genome analysis of the ammonia-oxidizing bacterium, Nitrosomonas eutropha C91: implications for niche adaptation.</title>
        <authorList>
            <person name="Stein L.Y."/>
            <person name="Arp D.J."/>
            <person name="Berube P.M."/>
            <person name="Chain P.S."/>
            <person name="Hauser L."/>
            <person name="Jetten M.S."/>
            <person name="Klotz M.G."/>
            <person name="Larimer F.W."/>
            <person name="Norton J.M."/>
            <person name="Op den Camp H.J.M."/>
            <person name="Shin M."/>
            <person name="Wei X."/>
        </authorList>
    </citation>
    <scope>NUCLEOTIDE SEQUENCE [LARGE SCALE GENOMIC DNA]</scope>
    <source>
        <strain evidence="2">DSM 101675 / C91 / Nm57</strain>
    </source>
</reference>
<keyword evidence="1" id="KW-0489">Methyltransferase</keyword>
<dbReference type="InterPro" id="IPR014777">
    <property type="entry name" value="4pyrrole_Mease_sub1"/>
</dbReference>
<keyword evidence="1" id="KW-0808">Transferase</keyword>
<protein>
    <submittedName>
        <fullName evidence="1">Uroporphyrin-III C/tetrapyrrole (Corrin/Porphyrin) methyltransferase</fullName>
    </submittedName>
</protein>
<dbReference type="PANTHER" id="PTHR46111">
    <property type="entry name" value="RIBOSOMAL RNA SMALL SUBUNIT METHYLTRANSFERASE I"/>
    <property type="match status" value="1"/>
</dbReference>
<sequence length="244" mass="27021">MPADVMPYGTLYLIPTPLGEGDLSWILPAGVQQRISLLGRFIVEHPKTARHFLKQVNPLCVVQTLKLEVLDEHTPAAELEALLAPLLAGEDIGLLSEAGCPAIADPGGMLVRLAHRRQIRVVPFVGPSAILLALMASGLNGQRFRFHGYLPVAPEVRNKKIIQLEKASIAADETQIFIETPYRNRKLLEALVQQCHVETDLCVACNLTQADEVVLTQMISEWRPGSNWPDLHKKPTVFLLHGRR</sequence>
<dbReference type="STRING" id="335283.Neut_0843"/>
<dbReference type="InterPro" id="IPR014776">
    <property type="entry name" value="4pyrrole_Mease_sub2"/>
</dbReference>
<dbReference type="GO" id="GO:0032259">
    <property type="term" value="P:methylation"/>
    <property type="evidence" value="ECO:0007669"/>
    <property type="project" value="UniProtKB-KW"/>
</dbReference>
<dbReference type="KEGG" id="net:Neut_0843"/>
<gene>
    <name evidence="1" type="ordered locus">Neut_0843</name>
</gene>
<dbReference type="HOGENOM" id="CLU_044779_4_1_4"/>
<dbReference type="RefSeq" id="WP_011633931.1">
    <property type="nucleotide sequence ID" value="NC_008344.1"/>
</dbReference>
<dbReference type="InterPro" id="IPR035996">
    <property type="entry name" value="4pyrrol_Methylase_sf"/>
</dbReference>
<dbReference type="AlphaFoldDB" id="Q0AHS6"/>
<dbReference type="Gene3D" id="3.40.1010.10">
    <property type="entry name" value="Cobalt-precorrin-4 Transmethylase, Domain 1"/>
    <property type="match status" value="1"/>
</dbReference>
<dbReference type="PIRSF" id="PIRSF005917">
    <property type="entry name" value="MTase_YraL"/>
    <property type="match status" value="1"/>
</dbReference>